<reference evidence="4" key="1">
    <citation type="submission" date="2020-07" db="EMBL/GenBank/DDBJ databases">
        <title>A long reads based de novo assembly of the rainbow trout Arlee double haploid line genome.</title>
        <authorList>
            <person name="Gao G."/>
            <person name="Palti Y."/>
        </authorList>
    </citation>
    <scope>NUCLEOTIDE SEQUENCE [LARGE SCALE GENOMIC DNA]</scope>
</reference>
<dbReference type="GO" id="GO:0010629">
    <property type="term" value="P:negative regulation of gene expression"/>
    <property type="evidence" value="ECO:0007669"/>
    <property type="project" value="TreeGrafter"/>
</dbReference>
<reference evidence="4" key="2">
    <citation type="submission" date="2025-08" db="UniProtKB">
        <authorList>
            <consortium name="Ensembl"/>
        </authorList>
    </citation>
    <scope>IDENTIFICATION</scope>
</reference>
<evidence type="ECO:0000256" key="1">
    <source>
        <dbReference type="ARBA" id="ARBA00004123"/>
    </source>
</evidence>
<dbReference type="GO" id="GO:0005634">
    <property type="term" value="C:nucleus"/>
    <property type="evidence" value="ECO:0007669"/>
    <property type="project" value="UniProtKB-SubCell"/>
</dbReference>
<evidence type="ECO:0000256" key="2">
    <source>
        <dbReference type="ARBA" id="ARBA00023242"/>
    </source>
</evidence>
<evidence type="ECO:0000313" key="5">
    <source>
        <dbReference type="Proteomes" id="UP000694395"/>
    </source>
</evidence>
<dbReference type="InterPro" id="IPR051516">
    <property type="entry name" value="SETDB_methyltransferase"/>
</dbReference>
<dbReference type="Gene3D" id="2.170.270.10">
    <property type="entry name" value="SET domain"/>
    <property type="match status" value="1"/>
</dbReference>
<protein>
    <recommendedName>
        <fullName evidence="6">Tudor domain-containing protein</fullName>
    </recommendedName>
</protein>
<feature type="compositionally biased region" description="Polar residues" evidence="3">
    <location>
        <begin position="149"/>
        <end position="158"/>
    </location>
</feature>
<proteinExistence type="predicted"/>
<dbReference type="Proteomes" id="UP000694395">
    <property type="component" value="Chromosome 32"/>
</dbReference>
<sequence>MPSSLAVTTPTVTVVPSEASGSSDTPATRLAQSEFEPPSPQEDGDDNTPPSKSQKVSTKHPEASKCGRLRKGEKRRESPQAKHKFGCYIEDLAPAPTNPSVPMKPQKPRTGDSSASTKQLNSSKAGTASPPKSQEPSKSDKSAPKLQEASKSGSTAPSKPQEARKGDHPLVLIEEEIKIDTMVLARRRTKTWYHGRITEIKPTGKNSPNHRRGGACCQGHHIAFDHTASLEQLYVDVRLVAKFKDNRMRFLIFFDDGTPSYVGLPDLHICRRLWEDIEDEANREFIKDYIKVYPQPAHGPVQTRPAHQLYCAWYSGYAYLTKDDEHKEWLYRGSLRLEHMANMKKRVEESKDKPTVTRPNAGKYSALRKYSAPLNFATFCHISGFKHKDITLLPQATWETHQTCGRRCSGQMKPKLNFLATMQNVMFGFVHSPSNPCHLLPDHVRRPYGQNRSTDESSVITAKGSVTFTLHRCCPACLECIRSKVEAKHRGLNPLLCEFHRMKGRRRVNNKTYFYIFYQSPCGLNLTLGRENRPLSCINELGNIRLISVIYNKQRVAASGVSLNTSSDFLVCCNFTDSCRNRSSCSCHQLTIQATAVSPGGPEDVNVGFEHKRPLLVLLSSILSFYYCNVFLPVVLHTMLTTFPFAISPLRDNLGIIMNKKSLGTEGNEYVVNLNHIEGAESKEGYESETRCSDNESGLRCQ</sequence>
<keyword evidence="5" id="KW-1185">Reference proteome</keyword>
<reference evidence="4" key="3">
    <citation type="submission" date="2025-09" db="UniProtKB">
        <authorList>
            <consortium name="Ensembl"/>
        </authorList>
    </citation>
    <scope>IDENTIFICATION</scope>
</reference>
<dbReference type="PANTHER" id="PTHR46024:SF2">
    <property type="entry name" value="HISTONE-LYSINE N-METHYLTRANSFERASE SETDB1"/>
    <property type="match status" value="1"/>
</dbReference>
<accession>A0A8K9UNE7</accession>
<evidence type="ECO:0000256" key="3">
    <source>
        <dbReference type="SAM" id="MobiDB-lite"/>
    </source>
</evidence>
<feature type="compositionally biased region" description="Polar residues" evidence="3">
    <location>
        <begin position="111"/>
        <end position="134"/>
    </location>
</feature>
<dbReference type="InterPro" id="IPR046341">
    <property type="entry name" value="SET_dom_sf"/>
</dbReference>
<name>A0A8K9UNE7_ONCMY</name>
<feature type="region of interest" description="Disordered" evidence="3">
    <location>
        <begin position="1"/>
        <end position="169"/>
    </location>
</feature>
<dbReference type="AlphaFoldDB" id="A0A8K9UNE7"/>
<evidence type="ECO:0000313" key="4">
    <source>
        <dbReference type="Ensembl" id="ENSOMYP00000112372.1"/>
    </source>
</evidence>
<comment type="subcellular location">
    <subcellularLocation>
        <location evidence="1">Nucleus</location>
    </subcellularLocation>
</comment>
<keyword evidence="2" id="KW-0539">Nucleus</keyword>
<dbReference type="GO" id="GO:0070828">
    <property type="term" value="P:heterochromatin organization"/>
    <property type="evidence" value="ECO:0007669"/>
    <property type="project" value="TreeGrafter"/>
</dbReference>
<dbReference type="GeneTree" id="ENSGT00940000157471"/>
<dbReference type="PANTHER" id="PTHR46024">
    <property type="entry name" value="HISTONE-LYSINE N-METHYLTRANSFERASE EGGLESS"/>
    <property type="match status" value="1"/>
</dbReference>
<feature type="compositionally biased region" description="Low complexity" evidence="3">
    <location>
        <begin position="7"/>
        <end position="16"/>
    </location>
</feature>
<dbReference type="Ensembl" id="ENSOMYT00000155253.1">
    <property type="protein sequence ID" value="ENSOMYP00000112372.1"/>
    <property type="gene ID" value="ENSOMYG00000062891.1"/>
</dbReference>
<evidence type="ECO:0008006" key="6">
    <source>
        <dbReference type="Google" id="ProtNLM"/>
    </source>
</evidence>
<organism evidence="4 5">
    <name type="scientific">Oncorhynchus mykiss</name>
    <name type="common">Rainbow trout</name>
    <name type="synonym">Salmo gairdneri</name>
    <dbReference type="NCBI Taxonomy" id="8022"/>
    <lineage>
        <taxon>Eukaryota</taxon>
        <taxon>Metazoa</taxon>
        <taxon>Chordata</taxon>
        <taxon>Craniata</taxon>
        <taxon>Vertebrata</taxon>
        <taxon>Euteleostomi</taxon>
        <taxon>Actinopterygii</taxon>
        <taxon>Neopterygii</taxon>
        <taxon>Teleostei</taxon>
        <taxon>Protacanthopterygii</taxon>
        <taxon>Salmoniformes</taxon>
        <taxon>Salmonidae</taxon>
        <taxon>Salmoninae</taxon>
        <taxon>Oncorhynchus</taxon>
    </lineage>
</organism>
<dbReference type="Gene3D" id="2.30.30.140">
    <property type="match status" value="2"/>
</dbReference>
<dbReference type="GO" id="GO:0046974">
    <property type="term" value="F:histone H3K9 methyltransferase activity"/>
    <property type="evidence" value="ECO:0007669"/>
    <property type="project" value="TreeGrafter"/>
</dbReference>